<accession>A0A7Y0EVW5</accession>
<sequence length="104" mass="11604">MTATAPLDTLVSISDFNHGKASATFAKVKDNTPVTVLKNNRPAYFVISPADYERQQEADRRVEELGMLVEELINEEARREATAGEYVFSSDSVDDVMEYLNNGE</sequence>
<dbReference type="EMBL" id="JAAIIF010000018">
    <property type="protein sequence ID" value="NMM96988.1"/>
    <property type="molecule type" value="Genomic_DNA"/>
</dbReference>
<dbReference type="InterPro" id="IPR036165">
    <property type="entry name" value="YefM-like_sf"/>
</dbReference>
<comment type="caution">
    <text evidence="2">The sequence shown here is derived from an EMBL/GenBank/DDBJ whole genome shotgun (WGS) entry which is preliminary data.</text>
</comment>
<reference evidence="2 3" key="1">
    <citation type="submission" date="2020-02" db="EMBL/GenBank/DDBJ databases">
        <title>Characterization of phylogenetic diversity of novel bifidobacterial species isolated in Czech ZOOs.</title>
        <authorList>
            <person name="Lugli G.A."/>
            <person name="Vera N.B."/>
            <person name="Ventura M."/>
        </authorList>
    </citation>
    <scope>NUCLEOTIDE SEQUENCE [LARGE SCALE GENOMIC DNA]</scope>
    <source>
        <strain evidence="2 3">DSM 109960</strain>
    </source>
</reference>
<dbReference type="SUPFAM" id="SSF143120">
    <property type="entry name" value="YefM-like"/>
    <property type="match status" value="1"/>
</dbReference>
<evidence type="ECO:0000313" key="3">
    <source>
        <dbReference type="Proteomes" id="UP000529710"/>
    </source>
</evidence>
<evidence type="ECO:0000313" key="2">
    <source>
        <dbReference type="EMBL" id="NMM96988.1"/>
    </source>
</evidence>
<evidence type="ECO:0000256" key="1">
    <source>
        <dbReference type="ARBA" id="ARBA00009981"/>
    </source>
</evidence>
<name>A0A7Y0EVW5_9BIFI</name>
<gene>
    <name evidence="2" type="ORF">G1C98_1726</name>
</gene>
<dbReference type="Proteomes" id="UP000529710">
    <property type="component" value="Unassembled WGS sequence"/>
</dbReference>
<keyword evidence="3" id="KW-1185">Reference proteome</keyword>
<dbReference type="RefSeq" id="WP_169080852.1">
    <property type="nucleotide sequence ID" value="NZ_JAAIIF010000018.1"/>
</dbReference>
<dbReference type="AlphaFoldDB" id="A0A7Y0EVW5"/>
<proteinExistence type="inferred from homology"/>
<comment type="similarity">
    <text evidence="1">Belongs to the phD/YefM antitoxin family.</text>
</comment>
<organism evidence="2 3">
    <name type="scientific">Bifidobacterium erythrocebi</name>
    <dbReference type="NCBI Taxonomy" id="2675325"/>
    <lineage>
        <taxon>Bacteria</taxon>
        <taxon>Bacillati</taxon>
        <taxon>Actinomycetota</taxon>
        <taxon>Actinomycetes</taxon>
        <taxon>Bifidobacteriales</taxon>
        <taxon>Bifidobacteriaceae</taxon>
        <taxon>Bifidobacterium</taxon>
    </lineage>
</organism>
<protein>
    <submittedName>
        <fullName evidence="2">Prevent-host-death family protein</fullName>
    </submittedName>
</protein>